<dbReference type="SMART" id="SM00530">
    <property type="entry name" value="HTH_XRE"/>
    <property type="match status" value="1"/>
</dbReference>
<dbReference type="EMBL" id="NBTM02000001">
    <property type="protein sequence ID" value="PNL90870.1"/>
    <property type="molecule type" value="Genomic_DNA"/>
</dbReference>
<protein>
    <submittedName>
        <fullName evidence="2">XRE family transcriptional regulator</fullName>
    </submittedName>
</protein>
<dbReference type="CDD" id="cd00093">
    <property type="entry name" value="HTH_XRE"/>
    <property type="match status" value="1"/>
</dbReference>
<accession>A0A2J9PLL0</accession>
<proteinExistence type="predicted"/>
<sequence>MSLLANIKELAIAKGMTIAELERKLNLSQGSIRKWDTTNPGIDKVQSVADFFGVSIDELLGREENTKHPNVLAAHIADDVTPEEMEEILNYINYIKSKR</sequence>
<feature type="domain" description="HTH cro/C1-type" evidence="1">
    <location>
        <begin position="7"/>
        <end position="59"/>
    </location>
</feature>
<dbReference type="PROSITE" id="PS50943">
    <property type="entry name" value="HTH_CROC1"/>
    <property type="match status" value="1"/>
</dbReference>
<dbReference type="AlphaFoldDB" id="A0A2J9PLL0"/>
<dbReference type="InterPro" id="IPR010982">
    <property type="entry name" value="Lambda_DNA-bd_dom_sf"/>
</dbReference>
<evidence type="ECO:0000259" key="1">
    <source>
        <dbReference type="PROSITE" id="PS50943"/>
    </source>
</evidence>
<evidence type="ECO:0000313" key="2">
    <source>
        <dbReference type="EMBL" id="PNL90870.1"/>
    </source>
</evidence>
<evidence type="ECO:0000313" key="3">
    <source>
        <dbReference type="Proteomes" id="UP000192813"/>
    </source>
</evidence>
<dbReference type="GO" id="GO:0003677">
    <property type="term" value="F:DNA binding"/>
    <property type="evidence" value="ECO:0007669"/>
    <property type="project" value="InterPro"/>
</dbReference>
<dbReference type="RefSeq" id="WP_083067646.1">
    <property type="nucleotide sequence ID" value="NZ_NBTM02000001.1"/>
</dbReference>
<dbReference type="InterPro" id="IPR001387">
    <property type="entry name" value="Cro/C1-type_HTH"/>
</dbReference>
<dbReference type="Proteomes" id="UP000192813">
    <property type="component" value="Unassembled WGS sequence"/>
</dbReference>
<reference evidence="3" key="1">
    <citation type="submission" date="2017-12" db="EMBL/GenBank/DDBJ databases">
        <title>FDA dAtabase for Regulatory Grade micrObial Sequences (FDA-ARGOS): Supporting development and validation of Infectious Disease Dx tests.</title>
        <authorList>
            <person name="Hoffmann M."/>
            <person name="Allard M."/>
            <person name="Evans P."/>
            <person name="Brown E."/>
            <person name="Tallon L."/>
            <person name="Sadzewicz L."/>
            <person name="Sengamalay N."/>
            <person name="Ott S."/>
            <person name="Godinez A."/>
            <person name="Nagaraj S."/>
            <person name="Vavikolanu K."/>
            <person name="Aluvathingal J."/>
            <person name="Nadendla S."/>
            <person name="Sichtig H."/>
        </authorList>
    </citation>
    <scope>NUCLEOTIDE SEQUENCE [LARGE SCALE GENOMIC DNA]</scope>
    <source>
        <strain evidence="3">FDAARGOS_249</strain>
    </source>
</reference>
<organism evidence="2 3">
    <name type="scientific">Aerococcus viridans</name>
    <dbReference type="NCBI Taxonomy" id="1377"/>
    <lineage>
        <taxon>Bacteria</taxon>
        <taxon>Bacillati</taxon>
        <taxon>Bacillota</taxon>
        <taxon>Bacilli</taxon>
        <taxon>Lactobacillales</taxon>
        <taxon>Aerococcaceae</taxon>
        <taxon>Aerococcus</taxon>
    </lineage>
</organism>
<dbReference type="SUPFAM" id="SSF47413">
    <property type="entry name" value="lambda repressor-like DNA-binding domains"/>
    <property type="match status" value="1"/>
</dbReference>
<gene>
    <name evidence="2" type="ORF">A6J77_000740</name>
</gene>
<comment type="caution">
    <text evidence="2">The sequence shown here is derived from an EMBL/GenBank/DDBJ whole genome shotgun (WGS) entry which is preliminary data.</text>
</comment>
<dbReference type="Pfam" id="PF01381">
    <property type="entry name" value="HTH_3"/>
    <property type="match status" value="1"/>
</dbReference>
<dbReference type="Gene3D" id="1.10.260.40">
    <property type="entry name" value="lambda repressor-like DNA-binding domains"/>
    <property type="match status" value="1"/>
</dbReference>
<name>A0A2J9PLL0_9LACT</name>